<organism evidence="2 3">
    <name type="scientific">Aphis craccivora</name>
    <name type="common">Cowpea aphid</name>
    <dbReference type="NCBI Taxonomy" id="307492"/>
    <lineage>
        <taxon>Eukaryota</taxon>
        <taxon>Metazoa</taxon>
        <taxon>Ecdysozoa</taxon>
        <taxon>Arthropoda</taxon>
        <taxon>Hexapoda</taxon>
        <taxon>Insecta</taxon>
        <taxon>Pterygota</taxon>
        <taxon>Neoptera</taxon>
        <taxon>Paraneoptera</taxon>
        <taxon>Hemiptera</taxon>
        <taxon>Sternorrhyncha</taxon>
        <taxon>Aphidomorpha</taxon>
        <taxon>Aphidoidea</taxon>
        <taxon>Aphididae</taxon>
        <taxon>Aphidini</taxon>
        <taxon>Aphis</taxon>
        <taxon>Aphis</taxon>
    </lineage>
</organism>
<sequence>MKQELLYFKNWSRHGLNNLLVIPRNLTNTIIKSYHESVFSGHFGITKTLAKLKQKYYWPTIIKDTTNFIKTCISCQMIKNPIGKGRGLLQPIPLLSGKPIQRLTFDYLGPLPTSRGKKYLIVATCNATKMAFAKAVTNATEQQQ</sequence>
<protein>
    <submittedName>
        <fullName evidence="2">Transposon Ty3-I Gag-Pol polyprotein</fullName>
    </submittedName>
</protein>
<dbReference type="FunFam" id="1.10.340.70:FF:000001">
    <property type="entry name" value="Retrovirus-related Pol polyprotein from transposon gypsy-like Protein"/>
    <property type="match status" value="1"/>
</dbReference>
<dbReference type="Gene3D" id="1.10.340.70">
    <property type="match status" value="1"/>
</dbReference>
<keyword evidence="3" id="KW-1185">Reference proteome</keyword>
<dbReference type="Proteomes" id="UP000478052">
    <property type="component" value="Unassembled WGS sequence"/>
</dbReference>
<dbReference type="OrthoDB" id="6618089at2759"/>
<dbReference type="GO" id="GO:0003676">
    <property type="term" value="F:nucleic acid binding"/>
    <property type="evidence" value="ECO:0007669"/>
    <property type="project" value="InterPro"/>
</dbReference>
<dbReference type="AlphaFoldDB" id="A0A6G0VLE2"/>
<dbReference type="InterPro" id="IPR036397">
    <property type="entry name" value="RNaseH_sf"/>
</dbReference>
<dbReference type="PANTHER" id="PTHR47266">
    <property type="entry name" value="ENDONUCLEASE-RELATED"/>
    <property type="match status" value="1"/>
</dbReference>
<evidence type="ECO:0000313" key="3">
    <source>
        <dbReference type="Proteomes" id="UP000478052"/>
    </source>
</evidence>
<feature type="domain" description="Integrase zinc-binding" evidence="1">
    <location>
        <begin position="22"/>
        <end position="80"/>
    </location>
</feature>
<evidence type="ECO:0000259" key="1">
    <source>
        <dbReference type="Pfam" id="PF17921"/>
    </source>
</evidence>
<dbReference type="InterPro" id="IPR052160">
    <property type="entry name" value="Gypsy_RT_Integrase-like"/>
</dbReference>
<proteinExistence type="predicted"/>
<gene>
    <name evidence="2" type="ORF">FWK35_00031406</name>
</gene>
<name>A0A6G0VLE2_APHCR</name>
<reference evidence="2 3" key="1">
    <citation type="submission" date="2019-08" db="EMBL/GenBank/DDBJ databases">
        <title>Whole genome of Aphis craccivora.</title>
        <authorList>
            <person name="Voronova N.V."/>
            <person name="Shulinski R.S."/>
            <person name="Bandarenka Y.V."/>
            <person name="Zhorov D.G."/>
            <person name="Warner D."/>
        </authorList>
    </citation>
    <scope>NUCLEOTIDE SEQUENCE [LARGE SCALE GENOMIC DNA]</scope>
    <source>
        <strain evidence="2">180601</strain>
        <tissue evidence="2">Whole Body</tissue>
    </source>
</reference>
<evidence type="ECO:0000313" key="2">
    <source>
        <dbReference type="EMBL" id="KAF0693462.1"/>
    </source>
</evidence>
<dbReference type="Pfam" id="PF17921">
    <property type="entry name" value="Integrase_H2C2"/>
    <property type="match status" value="1"/>
</dbReference>
<dbReference type="InterPro" id="IPR041588">
    <property type="entry name" value="Integrase_H2C2"/>
</dbReference>
<accession>A0A6G0VLE2</accession>
<comment type="caution">
    <text evidence="2">The sequence shown here is derived from an EMBL/GenBank/DDBJ whole genome shotgun (WGS) entry which is preliminary data.</text>
</comment>
<dbReference type="EMBL" id="VUJU01015504">
    <property type="protein sequence ID" value="KAF0693462.1"/>
    <property type="molecule type" value="Genomic_DNA"/>
</dbReference>
<dbReference type="Gene3D" id="3.30.420.10">
    <property type="entry name" value="Ribonuclease H-like superfamily/Ribonuclease H"/>
    <property type="match status" value="1"/>
</dbReference>